<keyword evidence="3" id="KW-0808">Transferase</keyword>
<feature type="region of interest" description="N-terminal hotdog fold" evidence="4">
    <location>
        <begin position="1308"/>
        <end position="1439"/>
    </location>
</feature>
<dbReference type="Pfam" id="PF16073">
    <property type="entry name" value="SAT"/>
    <property type="match status" value="1"/>
</dbReference>
<dbReference type="Gene3D" id="3.30.70.250">
    <property type="entry name" value="Malonyl-CoA ACP transacylase, ACP-binding"/>
    <property type="match status" value="1"/>
</dbReference>
<dbReference type="InterPro" id="IPR001227">
    <property type="entry name" value="Ac_transferase_dom_sf"/>
</dbReference>
<dbReference type="Gene3D" id="3.40.47.10">
    <property type="match status" value="1"/>
</dbReference>
<evidence type="ECO:0000256" key="3">
    <source>
        <dbReference type="ARBA" id="ARBA00022679"/>
    </source>
</evidence>
<dbReference type="InterPro" id="IPR003965">
    <property type="entry name" value="Fatty_acid_synthase"/>
</dbReference>
<feature type="region of interest" description="Disordered" evidence="5">
    <location>
        <begin position="1751"/>
        <end position="1785"/>
    </location>
</feature>
<dbReference type="Gene3D" id="3.10.129.110">
    <property type="entry name" value="Polyketide synthase dehydratase"/>
    <property type="match status" value="1"/>
</dbReference>
<evidence type="ECO:0000313" key="9">
    <source>
        <dbReference type="EMBL" id="PMB67234.1"/>
    </source>
</evidence>
<evidence type="ECO:0000256" key="2">
    <source>
        <dbReference type="ARBA" id="ARBA00022553"/>
    </source>
</evidence>
<feature type="active site" description="Proton acceptor; for dehydratase activity" evidence="4">
    <location>
        <position position="1338"/>
    </location>
</feature>
<evidence type="ECO:0000256" key="5">
    <source>
        <dbReference type="SAM" id="MobiDB-lite"/>
    </source>
</evidence>
<accession>A0A2N6NJ16</accession>
<feature type="domain" description="Carrier" evidence="6">
    <location>
        <begin position="1680"/>
        <end position="1754"/>
    </location>
</feature>
<dbReference type="GO" id="GO:0031177">
    <property type="term" value="F:phosphopantetheine binding"/>
    <property type="evidence" value="ECO:0007669"/>
    <property type="project" value="InterPro"/>
</dbReference>
<dbReference type="SUPFAM" id="SSF47336">
    <property type="entry name" value="ACP-like"/>
    <property type="match status" value="2"/>
</dbReference>
<dbReference type="InterPro" id="IPR014031">
    <property type="entry name" value="Ketoacyl_synth_C"/>
</dbReference>
<dbReference type="SMART" id="SM00825">
    <property type="entry name" value="PKS_KS"/>
    <property type="match status" value="1"/>
</dbReference>
<dbReference type="PANTHER" id="PTHR43775">
    <property type="entry name" value="FATTY ACID SYNTHASE"/>
    <property type="match status" value="1"/>
</dbReference>
<evidence type="ECO:0000313" key="10">
    <source>
        <dbReference type="Proteomes" id="UP000235728"/>
    </source>
</evidence>
<dbReference type="SUPFAM" id="SSF53901">
    <property type="entry name" value="Thiolase-like"/>
    <property type="match status" value="1"/>
</dbReference>
<dbReference type="Pfam" id="PF00975">
    <property type="entry name" value="Thioesterase"/>
    <property type="match status" value="1"/>
</dbReference>
<dbReference type="PROSITE" id="PS00606">
    <property type="entry name" value="KS3_1"/>
    <property type="match status" value="1"/>
</dbReference>
<dbReference type="Proteomes" id="UP000235728">
    <property type="component" value="Unassembled WGS sequence"/>
</dbReference>
<dbReference type="SUPFAM" id="SSF53474">
    <property type="entry name" value="alpha/beta-Hydrolases"/>
    <property type="match status" value="1"/>
</dbReference>
<evidence type="ECO:0000259" key="6">
    <source>
        <dbReference type="PROSITE" id="PS50075"/>
    </source>
</evidence>
<dbReference type="Pfam" id="PF00698">
    <property type="entry name" value="Acyl_transf_1"/>
    <property type="match status" value="1"/>
</dbReference>
<dbReference type="Gene3D" id="3.40.50.1820">
    <property type="entry name" value="alpha/beta hydrolase"/>
    <property type="match status" value="1"/>
</dbReference>
<feature type="region of interest" description="C-terminal hotdog fold" evidence="4">
    <location>
        <begin position="1472"/>
        <end position="1628"/>
    </location>
</feature>
<dbReference type="InterPro" id="IPR016035">
    <property type="entry name" value="Acyl_Trfase/lysoPLipase"/>
</dbReference>
<dbReference type="GO" id="GO:0004315">
    <property type="term" value="F:3-oxoacyl-[acyl-carrier-protein] synthase activity"/>
    <property type="evidence" value="ECO:0007669"/>
    <property type="project" value="InterPro"/>
</dbReference>
<dbReference type="InterPro" id="IPR032088">
    <property type="entry name" value="SAT"/>
</dbReference>
<dbReference type="PRINTS" id="PR01483">
    <property type="entry name" value="FASYNTHASE"/>
</dbReference>
<dbReference type="InterPro" id="IPR042104">
    <property type="entry name" value="PKS_dehydratase_sf"/>
</dbReference>
<dbReference type="SUPFAM" id="SSF52151">
    <property type="entry name" value="FabD/lysophospholipase-like"/>
    <property type="match status" value="1"/>
</dbReference>
<proteinExistence type="predicted"/>
<dbReference type="Pfam" id="PF00550">
    <property type="entry name" value="PP-binding"/>
    <property type="match status" value="2"/>
</dbReference>
<feature type="region of interest" description="Disordered" evidence="5">
    <location>
        <begin position="1635"/>
        <end position="1655"/>
    </location>
</feature>
<evidence type="ECO:0000259" key="7">
    <source>
        <dbReference type="PROSITE" id="PS52004"/>
    </source>
</evidence>
<dbReference type="InterPro" id="IPR020841">
    <property type="entry name" value="PKS_Beta-ketoAc_synthase_dom"/>
</dbReference>
<dbReference type="PROSITE" id="PS50075">
    <property type="entry name" value="CARRIER"/>
    <property type="match status" value="2"/>
</dbReference>
<keyword evidence="1" id="KW-0596">Phosphopantetheine</keyword>
<dbReference type="EMBL" id="MRVG01000007">
    <property type="protein sequence ID" value="PMB67234.1"/>
    <property type="molecule type" value="Genomic_DNA"/>
</dbReference>
<evidence type="ECO:0000259" key="8">
    <source>
        <dbReference type="PROSITE" id="PS52019"/>
    </source>
</evidence>
<organism evidence="9 10">
    <name type="scientific">Beauveria bassiana</name>
    <name type="common">White muscardine disease fungus</name>
    <name type="synonym">Tritirachium shiotae</name>
    <dbReference type="NCBI Taxonomy" id="176275"/>
    <lineage>
        <taxon>Eukaryota</taxon>
        <taxon>Fungi</taxon>
        <taxon>Dikarya</taxon>
        <taxon>Ascomycota</taxon>
        <taxon>Pezizomycotina</taxon>
        <taxon>Sordariomycetes</taxon>
        <taxon>Hypocreomycetidae</taxon>
        <taxon>Hypocreales</taxon>
        <taxon>Cordycipitaceae</taxon>
        <taxon>Beauveria</taxon>
    </lineage>
</organism>
<dbReference type="InterPro" id="IPR050091">
    <property type="entry name" value="PKS_NRPS_Biosynth_Enz"/>
</dbReference>
<comment type="caution">
    <text evidence="9">The sequence shown here is derived from an EMBL/GenBank/DDBJ whole genome shotgun (WGS) entry which is preliminary data.</text>
</comment>
<dbReference type="SMART" id="SM00823">
    <property type="entry name" value="PKS_PP"/>
    <property type="match status" value="2"/>
</dbReference>
<dbReference type="InterPro" id="IPR001031">
    <property type="entry name" value="Thioesterase"/>
</dbReference>
<dbReference type="InterPro" id="IPR020806">
    <property type="entry name" value="PKS_PP-bd"/>
</dbReference>
<dbReference type="Gene3D" id="3.30.70.3290">
    <property type="match status" value="1"/>
</dbReference>
<evidence type="ECO:0000256" key="4">
    <source>
        <dbReference type="PROSITE-ProRule" id="PRU01363"/>
    </source>
</evidence>
<dbReference type="InterPro" id="IPR016039">
    <property type="entry name" value="Thiolase-like"/>
</dbReference>
<dbReference type="InterPro" id="IPR049900">
    <property type="entry name" value="PKS_mFAS_DH"/>
</dbReference>
<keyword evidence="2" id="KW-0597">Phosphoprotein</keyword>
<protein>
    <submittedName>
        <fullName evidence="9">Conidial yellow pigment biosynthesis polyketide synthase</fullName>
    </submittedName>
</protein>
<dbReference type="PROSITE" id="PS52004">
    <property type="entry name" value="KS3_2"/>
    <property type="match status" value="1"/>
</dbReference>
<dbReference type="InterPro" id="IPR018201">
    <property type="entry name" value="Ketoacyl_synth_AS"/>
</dbReference>
<dbReference type="SMART" id="SM00827">
    <property type="entry name" value="PKS_AT"/>
    <property type="match status" value="1"/>
</dbReference>
<feature type="domain" description="Ketosynthase family 3 (KS3)" evidence="7">
    <location>
        <begin position="380"/>
        <end position="805"/>
    </location>
</feature>
<dbReference type="CDD" id="cd00833">
    <property type="entry name" value="PKS"/>
    <property type="match status" value="1"/>
</dbReference>
<dbReference type="InterPro" id="IPR029058">
    <property type="entry name" value="AB_hydrolase_fold"/>
</dbReference>
<name>A0A2N6NJ16_BEABA</name>
<dbReference type="InterPro" id="IPR009081">
    <property type="entry name" value="PP-bd_ACP"/>
</dbReference>
<feature type="active site" description="Proton donor; for dehydratase activity" evidence="4">
    <location>
        <position position="1536"/>
    </location>
</feature>
<evidence type="ECO:0000256" key="1">
    <source>
        <dbReference type="ARBA" id="ARBA00022450"/>
    </source>
</evidence>
<dbReference type="Gene3D" id="3.40.366.10">
    <property type="entry name" value="Malonyl-Coenzyme A Acyl Carrier Protein, domain 2"/>
    <property type="match status" value="3"/>
</dbReference>
<feature type="domain" description="Carrier" evidence="6">
    <location>
        <begin position="1786"/>
        <end position="1864"/>
    </location>
</feature>
<dbReference type="InterPro" id="IPR006162">
    <property type="entry name" value="Ppantetheine_attach_site"/>
</dbReference>
<reference evidence="9 10" key="1">
    <citation type="journal article" date="2016" name="Appl. Microbiol. Biotechnol.">
        <title>Characterization of T-DNA insertion mutants with decreased virulence in the entomopathogenic fungus Beauveria bassiana JEF-007.</title>
        <authorList>
            <person name="Kim S."/>
            <person name="Lee S.J."/>
            <person name="Nai Y.S."/>
            <person name="Yu J.S."/>
            <person name="Lee M.R."/>
            <person name="Yang Y.T."/>
            <person name="Kim J.S."/>
        </authorList>
    </citation>
    <scope>NUCLEOTIDE SEQUENCE [LARGE SCALE GENOMIC DNA]</scope>
    <source>
        <strain evidence="9 10">JEF-007</strain>
    </source>
</reference>
<dbReference type="InterPro" id="IPR036736">
    <property type="entry name" value="ACP-like_sf"/>
</dbReference>
<dbReference type="GO" id="GO:0006633">
    <property type="term" value="P:fatty acid biosynthetic process"/>
    <property type="evidence" value="ECO:0007669"/>
    <property type="project" value="InterPro"/>
</dbReference>
<sequence length="2235" mass="239838">MPSFFPVFSGLGSGSVFSEENLGRAEENALSPECAVLLQSCHRTFREQVSDAIARNILFEDSIDLNDFAEPASLIRPLSKYSRNVVMQHAALYLHQILAYMTSQKELGNLIGSAGFCTGLLPAAVAAASQTSVITLISQSHHFFQVALWIGIRSEQYRVVHLISDTQDADGESMLPCSYVLEGVSEAAAQDLLHKSNMGNEVFVSAILSPTRVTISGIPTKLSTFISKHLPANCRTTAAVVHSLYHHESLLEVRDLVMADLQRQDTLLQAQVELSAPILSTKTGKPLALSSVTTLEEVACAILDLIFIEKVDWLNLQQSIVSQTSQDALDRPINIVNYGPGLGMAPSAFAQAQEKDVCIMDAAKISKGSLRNSGASRLAWDDIAIVGMAVELPGASDADTLWQNLVDGYQACSEIPPSRFNVNDYNNGKGSRTLNTKYGNFLENPFLFDAEHFGISRREANSMDPQQRILLQTAYRALEDAGYVPDTTTSFARDTFGCWIGNATLDYVDNLRSDIDVYYSTGTLRAFLSARISYVFGWSGPSITLDTACSSSIVALHQAARSILAGDCRSALVGAANTITSPDMYLGLDRAHFLSPSGQCKAFDASADGYCRAEGCGVFVIKRLSDALAEGDRIHGVIKAIEINQSGNTHSITHPHVPTQEALFDKMFRESRINPHEISVVEMHGTGTQAGDPNEVESVRRALCKARSPLNPVYLTSLKANIGHAEAVSGIAGLAKLILMTRNGYIPPQVSLKTLNPRIRPLGVDGAAINANGTEWPRAGPKKARMSMLNNFGAGGSNAAVIIGEHLSQDESEAQPACGATTFVCGVSAKNDRALAKLQETVADYLTSAGQSRKPPSLADVCATLTSRRQMYNHRVAVVASSLEELAENLRSASSHNVSKSICEAPEAVFIFSGQGSQYLGMGRELIEQYEDFAHTVNVCDGWLVKNNYPSCLAVITGEQRESEDGKVDAPTWQSFQSAIYVIEVALAKLLESWGIRPQAVAGHSLGEYAALVTAGVIRLMDGLKLVAHRAKLMMEQCDLGQTSMLAVNCSAAVITSIIDASTEFEGLAISCNNSETDCVVGGPVPQLVLLKKHLTDQVQVRSKLLDVPMAFHTAAMDPILEEFTAFAAREVRVFPPTLPVVSNVLGRTVAVGEQAFSPGYFAKQCRGTVAFDDGIKHFLALGDCESTPYRWIEIGPHPSVQPMLRGRLGKAAASHIQLTTLKKNVPPASTLSQLLGHFYQTSSRVNWRSVFSRNGHRRFKLIQLPGMPFFPSEFHVPYREMAGEPASTSQSSGDAASNVVPNSFAVHAIQKLSHGTSNSCAIYETPAVLLKEFIEGHLVCGYALCPASVYHEMVLAALNDCQSAAGSSVVWGLSKVSYCAPMVYDGNSNQVLRVVITPRLTLPDRYDFAVMSYIAGTDPNERSTVHCRGVVKQSNMASAELKYSRLQASMKGSMDGLKHVGQLGASAPSCVQVFSKRAMYEKIFTRVVEYSDPYQKVETIRIREDTGEALATCVSPAPYLARNSSIPASHAIFMDVLLHVAGFVSNLNLPNDVMGICKDVGGATTLRAPVGRDGACEPFDVYCSTFDTQDSDGRSFTISNAYAVDSSGVMAVFKGMVFQHVKMPLIEQALKRATRSSPNTLAPASHPAKPTRRTDVTSFVNAQSVERMALPRAAAPVRAAPEVSVPELVAKVCGLDAGQLGVDSHLDAHGVDSLMSIEIAAALSSALGVDVLPDTLGSCDTVGDIERLCEALSPPPVGNDADNDSPTPGSERGSDSAISTPASVSTVDASSIDMVQIVAELCGARVEAVSPDSELRALGVDSLMFLELADRLQDLDGGIALSSNDLADCQTIGDIERLFRSTFLFRAAVVTSSSVPNMGRDKIQIVKRPGTPAYQSGISTQISPEAVHARSEAVRLSAQQPATQISLLASEEAVLPQIERLLHLSQQPEEIQVGSLEQKFSGKSPLFLIHDGSGICTHYRGLRPLGRRVLALHDPKFLIQSSKQRSWVSLTTMANEYASTISSTMGMTAGEDCILGGWSFGGVVAFEAARILMSRGHRVKGVVLIDSPPPIGHIPLSESIISAVTAQPAEKDAAAGSAAASKCVSPVASAIRKLVQHSFRICAGLIGDFGTSAELQQRGLSKPVGPVPRVILLRSAVGWTPPRGYTGAAVGEMENPWLQDRRDRSLATAGWEILTGGPIQCLDIPGNHFQVFDAPNIAAVSAALVDACSEFELK</sequence>
<gene>
    <name evidence="9" type="primary">wA_0</name>
    <name evidence="9" type="ORF">BM221_006897</name>
</gene>
<dbReference type="OMA" id="GQCRPWD"/>
<dbReference type="PROSITE" id="PS52019">
    <property type="entry name" value="PKS_MFAS_DH"/>
    <property type="match status" value="1"/>
</dbReference>
<dbReference type="GO" id="GO:0005835">
    <property type="term" value="C:fatty acid synthase complex"/>
    <property type="evidence" value="ECO:0007669"/>
    <property type="project" value="InterPro"/>
</dbReference>
<dbReference type="PROSITE" id="PS00012">
    <property type="entry name" value="PHOSPHOPANTETHEINE"/>
    <property type="match status" value="1"/>
</dbReference>
<dbReference type="Pfam" id="PF22621">
    <property type="entry name" value="CurL-like_PKS_C"/>
    <property type="match status" value="1"/>
</dbReference>
<dbReference type="PANTHER" id="PTHR43775:SF37">
    <property type="entry name" value="SI:DKEY-61P9.11"/>
    <property type="match status" value="1"/>
</dbReference>
<feature type="domain" description="PKS/mFAS DH" evidence="8">
    <location>
        <begin position="1308"/>
        <end position="1628"/>
    </location>
</feature>
<dbReference type="Gene3D" id="1.10.1200.10">
    <property type="entry name" value="ACP-like"/>
    <property type="match status" value="2"/>
</dbReference>
<dbReference type="Pfam" id="PF02801">
    <property type="entry name" value="Ketoacyl-synt_C"/>
    <property type="match status" value="1"/>
</dbReference>
<dbReference type="GO" id="GO:0044550">
    <property type="term" value="P:secondary metabolite biosynthetic process"/>
    <property type="evidence" value="ECO:0007669"/>
    <property type="project" value="TreeGrafter"/>
</dbReference>
<dbReference type="InterPro" id="IPR014030">
    <property type="entry name" value="Ketoacyl_synth_N"/>
</dbReference>
<dbReference type="Pfam" id="PF00109">
    <property type="entry name" value="ketoacyl-synt"/>
    <property type="match status" value="1"/>
</dbReference>
<dbReference type="GO" id="GO:0004312">
    <property type="term" value="F:fatty acid synthase activity"/>
    <property type="evidence" value="ECO:0007669"/>
    <property type="project" value="InterPro"/>
</dbReference>
<dbReference type="InterPro" id="IPR014043">
    <property type="entry name" value="Acyl_transferase_dom"/>
</dbReference>